<name>A0A9D4RYH3_DREPO</name>
<organism evidence="2 3">
    <name type="scientific">Dreissena polymorpha</name>
    <name type="common">Zebra mussel</name>
    <name type="synonym">Mytilus polymorpha</name>
    <dbReference type="NCBI Taxonomy" id="45954"/>
    <lineage>
        <taxon>Eukaryota</taxon>
        <taxon>Metazoa</taxon>
        <taxon>Spiralia</taxon>
        <taxon>Lophotrochozoa</taxon>
        <taxon>Mollusca</taxon>
        <taxon>Bivalvia</taxon>
        <taxon>Autobranchia</taxon>
        <taxon>Heteroconchia</taxon>
        <taxon>Euheterodonta</taxon>
        <taxon>Imparidentia</taxon>
        <taxon>Neoheterodontei</taxon>
        <taxon>Myida</taxon>
        <taxon>Dreissenoidea</taxon>
        <taxon>Dreissenidae</taxon>
        <taxon>Dreissena</taxon>
    </lineage>
</organism>
<protein>
    <submittedName>
        <fullName evidence="2">Uncharacterized protein</fullName>
    </submittedName>
</protein>
<sequence>MWAGFASIQLNNNNRGRDLPPDRRHGGCGVRSSRSCLRRRGRGFHDLDERVDGPRVADCGGVDEVGNPGVFVCR</sequence>
<reference evidence="2" key="1">
    <citation type="journal article" date="2019" name="bioRxiv">
        <title>The Genome of the Zebra Mussel, Dreissena polymorpha: A Resource for Invasive Species Research.</title>
        <authorList>
            <person name="McCartney M.A."/>
            <person name="Auch B."/>
            <person name="Kono T."/>
            <person name="Mallez S."/>
            <person name="Zhang Y."/>
            <person name="Obille A."/>
            <person name="Becker A."/>
            <person name="Abrahante J.E."/>
            <person name="Garbe J."/>
            <person name="Badalamenti J.P."/>
            <person name="Herman A."/>
            <person name="Mangelson H."/>
            <person name="Liachko I."/>
            <person name="Sullivan S."/>
            <person name="Sone E.D."/>
            <person name="Koren S."/>
            <person name="Silverstein K.A.T."/>
            <person name="Beckman K.B."/>
            <person name="Gohl D.M."/>
        </authorList>
    </citation>
    <scope>NUCLEOTIDE SEQUENCE</scope>
    <source>
        <strain evidence="2">Duluth1</strain>
        <tissue evidence="2">Whole animal</tissue>
    </source>
</reference>
<accession>A0A9D4RYH3</accession>
<proteinExistence type="predicted"/>
<feature type="region of interest" description="Disordered" evidence="1">
    <location>
        <begin position="1"/>
        <end position="33"/>
    </location>
</feature>
<dbReference type="Proteomes" id="UP000828390">
    <property type="component" value="Unassembled WGS sequence"/>
</dbReference>
<reference evidence="2" key="2">
    <citation type="submission" date="2020-11" db="EMBL/GenBank/DDBJ databases">
        <authorList>
            <person name="McCartney M.A."/>
            <person name="Auch B."/>
            <person name="Kono T."/>
            <person name="Mallez S."/>
            <person name="Becker A."/>
            <person name="Gohl D.M."/>
            <person name="Silverstein K.A.T."/>
            <person name="Koren S."/>
            <person name="Bechman K.B."/>
            <person name="Herman A."/>
            <person name="Abrahante J.E."/>
            <person name="Garbe J."/>
        </authorList>
    </citation>
    <scope>NUCLEOTIDE SEQUENCE</scope>
    <source>
        <strain evidence="2">Duluth1</strain>
        <tissue evidence="2">Whole animal</tissue>
    </source>
</reference>
<dbReference type="EMBL" id="JAIWYP010000001">
    <property type="protein sequence ID" value="KAH3883740.1"/>
    <property type="molecule type" value="Genomic_DNA"/>
</dbReference>
<comment type="caution">
    <text evidence="2">The sequence shown here is derived from an EMBL/GenBank/DDBJ whole genome shotgun (WGS) entry which is preliminary data.</text>
</comment>
<keyword evidence="3" id="KW-1185">Reference proteome</keyword>
<evidence type="ECO:0000313" key="3">
    <source>
        <dbReference type="Proteomes" id="UP000828390"/>
    </source>
</evidence>
<evidence type="ECO:0000256" key="1">
    <source>
        <dbReference type="SAM" id="MobiDB-lite"/>
    </source>
</evidence>
<dbReference type="AlphaFoldDB" id="A0A9D4RYH3"/>
<feature type="compositionally biased region" description="Basic and acidic residues" evidence="1">
    <location>
        <begin position="15"/>
        <end position="25"/>
    </location>
</feature>
<gene>
    <name evidence="2" type="ORF">DPMN_007707</name>
</gene>
<evidence type="ECO:0000313" key="2">
    <source>
        <dbReference type="EMBL" id="KAH3883740.1"/>
    </source>
</evidence>